<reference evidence="1" key="2">
    <citation type="submission" date="2023-05" db="EMBL/GenBank/DDBJ databases">
        <authorList>
            <person name="Fouks B."/>
        </authorList>
    </citation>
    <scope>NUCLEOTIDE SEQUENCE</scope>
    <source>
        <strain evidence="1">Stay&amp;Tobe</strain>
        <tissue evidence="1">Testes</tissue>
    </source>
</reference>
<name>A0AAD7ZWR8_DIPPU</name>
<reference evidence="1" key="1">
    <citation type="journal article" date="2023" name="IScience">
        <title>Live-bearing cockroach genome reveals convergent evolutionary mechanisms linked to viviparity in insects and beyond.</title>
        <authorList>
            <person name="Fouks B."/>
            <person name="Harrison M.C."/>
            <person name="Mikhailova A.A."/>
            <person name="Marchal E."/>
            <person name="English S."/>
            <person name="Carruthers M."/>
            <person name="Jennings E.C."/>
            <person name="Chiamaka E.L."/>
            <person name="Frigard R.A."/>
            <person name="Pippel M."/>
            <person name="Attardo G.M."/>
            <person name="Benoit J.B."/>
            <person name="Bornberg-Bauer E."/>
            <person name="Tobe S.S."/>
        </authorList>
    </citation>
    <scope>NUCLEOTIDE SEQUENCE</scope>
    <source>
        <strain evidence="1">Stay&amp;Tobe</strain>
    </source>
</reference>
<evidence type="ECO:0008006" key="3">
    <source>
        <dbReference type="Google" id="ProtNLM"/>
    </source>
</evidence>
<accession>A0AAD7ZWR8</accession>
<dbReference type="Gene3D" id="3.40.50.300">
    <property type="entry name" value="P-loop containing nucleotide triphosphate hydrolases"/>
    <property type="match status" value="1"/>
</dbReference>
<evidence type="ECO:0000313" key="2">
    <source>
        <dbReference type="Proteomes" id="UP001233999"/>
    </source>
</evidence>
<keyword evidence="2" id="KW-1185">Reference proteome</keyword>
<evidence type="ECO:0000313" key="1">
    <source>
        <dbReference type="EMBL" id="KAJ9587582.1"/>
    </source>
</evidence>
<dbReference type="EMBL" id="JASPKZ010006084">
    <property type="protein sequence ID" value="KAJ9587582.1"/>
    <property type="molecule type" value="Genomic_DNA"/>
</dbReference>
<feature type="non-terminal residue" evidence="1">
    <location>
        <position position="563"/>
    </location>
</feature>
<dbReference type="Proteomes" id="UP001233999">
    <property type="component" value="Unassembled WGS sequence"/>
</dbReference>
<dbReference type="InterPro" id="IPR027417">
    <property type="entry name" value="P-loop_NTPase"/>
</dbReference>
<dbReference type="AlphaFoldDB" id="A0AAD7ZWR8"/>
<sequence>MHVKKLENNIKTVWKYGKCDVLVVEGGDMCGLEDKLSTFSDSKCLVAISDIHNAEQQFVDTFCLKVVEELHNTLQVGQKLQELDPCYLYRIFQRRDLLNKEILKEKGITLSVSGATEACLATLIPPGEKVEKFISGNFDKNADCIFWLVESEAEFMALSRTVEVNVHWVEACEDGFRWKWSKGDMSSITKHCKEDPAIYGDINKIIKLRHHMVLIVAEPGMGKTTEISNIAHLIKSRDTCTWVVRFHLNEWTSLLGQQVPALEFLLQAATLNTEFEKHLLQYQLESVGNVVVILDGIDERRYLFNFWKTKSISSQNLHKFPSTDVNERDRELPLRLAEEIETWFVVEKLLEKRADETDLIWPARGEVHTTDKQVDSGSESDEYCMIESLQNVMLNVAIDVDSVIRAAGCAAGLGKHEVAAACGHVKKGARSLFRYAHLHEIYQNGYALFGYCLIDNITSETINVQSLEWGKTVNKIRVSWARIWLFNEYLRTVADLHLKKTIRSCISVMKETSALHSNSTHEVTTDLMDYASVPLPTEEGMAWTATTYNYIYTRAVVSPALKI</sequence>
<organism evidence="1 2">
    <name type="scientific">Diploptera punctata</name>
    <name type="common">Pacific beetle cockroach</name>
    <dbReference type="NCBI Taxonomy" id="6984"/>
    <lineage>
        <taxon>Eukaryota</taxon>
        <taxon>Metazoa</taxon>
        <taxon>Ecdysozoa</taxon>
        <taxon>Arthropoda</taxon>
        <taxon>Hexapoda</taxon>
        <taxon>Insecta</taxon>
        <taxon>Pterygota</taxon>
        <taxon>Neoptera</taxon>
        <taxon>Polyneoptera</taxon>
        <taxon>Dictyoptera</taxon>
        <taxon>Blattodea</taxon>
        <taxon>Blaberoidea</taxon>
        <taxon>Blaberidae</taxon>
        <taxon>Diplopterinae</taxon>
        <taxon>Diploptera</taxon>
    </lineage>
</organism>
<dbReference type="SUPFAM" id="SSF52540">
    <property type="entry name" value="P-loop containing nucleoside triphosphate hydrolases"/>
    <property type="match status" value="1"/>
</dbReference>
<protein>
    <recommendedName>
        <fullName evidence="3">NACHT domain-containing protein</fullName>
    </recommendedName>
</protein>
<comment type="caution">
    <text evidence="1">The sequence shown here is derived from an EMBL/GenBank/DDBJ whole genome shotgun (WGS) entry which is preliminary data.</text>
</comment>
<proteinExistence type="predicted"/>
<gene>
    <name evidence="1" type="ORF">L9F63_018964</name>
</gene>